<dbReference type="GO" id="GO:0005886">
    <property type="term" value="C:plasma membrane"/>
    <property type="evidence" value="ECO:0007669"/>
    <property type="project" value="TreeGrafter"/>
</dbReference>
<dbReference type="SUPFAM" id="SSF160544">
    <property type="entry name" value="EscU C-terminal domain-like"/>
    <property type="match status" value="1"/>
</dbReference>
<proteinExistence type="predicted"/>
<dbReference type="OrthoDB" id="5244399at2"/>
<dbReference type="EMBL" id="JXRQ01000017">
    <property type="protein sequence ID" value="KIL50454.1"/>
    <property type="molecule type" value="Genomic_DNA"/>
</dbReference>
<dbReference type="RefSeq" id="WP_041122383.1">
    <property type="nucleotide sequence ID" value="NZ_JXRQ01000017.1"/>
</dbReference>
<dbReference type="PATRIC" id="fig|135826.4.peg.1824"/>
<dbReference type="Gene3D" id="3.40.1690.10">
    <property type="entry name" value="secretion proteins EscU"/>
    <property type="match status" value="1"/>
</dbReference>
<reference evidence="1 2" key="1">
    <citation type="submission" date="2015-01" db="EMBL/GenBank/DDBJ databases">
        <title>Genome sequence of Jeotgalibacillus alimentarius.</title>
        <authorList>
            <person name="Goh K.M."/>
            <person name="Chan K.-G."/>
            <person name="Yaakop A.S."/>
            <person name="Ee R."/>
            <person name="Gan H.M."/>
            <person name="Chan C.S."/>
        </authorList>
    </citation>
    <scope>NUCLEOTIDE SEQUENCE [LARGE SCALE GENOMIC DNA]</scope>
    <source>
        <strain evidence="1 2">YKJ-13</strain>
    </source>
</reference>
<dbReference type="AlphaFoldDB" id="A0A0C2S922"/>
<gene>
    <name evidence="1" type="ORF">KP77_18290</name>
</gene>
<name>A0A0C2S922_9BACL</name>
<dbReference type="PANTHER" id="PTHR30531">
    <property type="entry name" value="FLAGELLAR BIOSYNTHETIC PROTEIN FLHB"/>
    <property type="match status" value="1"/>
</dbReference>
<organism evidence="1 2">
    <name type="scientific">Jeotgalibacillus alimentarius</name>
    <dbReference type="NCBI Taxonomy" id="135826"/>
    <lineage>
        <taxon>Bacteria</taxon>
        <taxon>Bacillati</taxon>
        <taxon>Bacillota</taxon>
        <taxon>Bacilli</taxon>
        <taxon>Bacillales</taxon>
        <taxon>Caryophanaceae</taxon>
        <taxon>Jeotgalibacillus</taxon>
    </lineage>
</organism>
<sequence length="89" mass="9998">MKEHKRLEAVALTYKSETSDAPVLSAKGKGKIAQSIIDKAKEHQVPIQQDESLVELLSQLELNEAIPDELYQAVAEVFAFIYRVDQSKK</sequence>
<dbReference type="Proteomes" id="UP000031950">
    <property type="component" value="Unassembled WGS sequence"/>
</dbReference>
<accession>A0A0C2S922</accession>
<dbReference type="InterPro" id="IPR029025">
    <property type="entry name" value="T3SS_substrate_exporter_C"/>
</dbReference>
<dbReference type="Pfam" id="PF01312">
    <property type="entry name" value="Bac_export_2"/>
    <property type="match status" value="1"/>
</dbReference>
<evidence type="ECO:0000313" key="2">
    <source>
        <dbReference type="Proteomes" id="UP000031950"/>
    </source>
</evidence>
<dbReference type="PANTHER" id="PTHR30531:SF12">
    <property type="entry name" value="FLAGELLAR BIOSYNTHETIC PROTEIN FLHB"/>
    <property type="match status" value="1"/>
</dbReference>
<protein>
    <submittedName>
        <fullName evidence="1">Uncharacterized protein</fullName>
    </submittedName>
</protein>
<dbReference type="InterPro" id="IPR006135">
    <property type="entry name" value="T3SS_substrate_exporter"/>
</dbReference>
<dbReference type="STRING" id="135826.KP77_18290"/>
<evidence type="ECO:0000313" key="1">
    <source>
        <dbReference type="EMBL" id="KIL50454.1"/>
    </source>
</evidence>
<dbReference type="GO" id="GO:0009306">
    <property type="term" value="P:protein secretion"/>
    <property type="evidence" value="ECO:0007669"/>
    <property type="project" value="InterPro"/>
</dbReference>
<comment type="caution">
    <text evidence="1">The sequence shown here is derived from an EMBL/GenBank/DDBJ whole genome shotgun (WGS) entry which is preliminary data.</text>
</comment>
<keyword evidence="2" id="KW-1185">Reference proteome</keyword>